<dbReference type="PANTHER" id="PTHR38743">
    <property type="entry name" value="SIMILAR TO GLYOXYLASE I FAMILY PROTEIN"/>
    <property type="match status" value="1"/>
</dbReference>
<dbReference type="KEGG" id="mod:AS202_19170"/>
<sequence length="109" mass="12131">MNQDNNIPAEALKNLVGDIGFCLVSAKIMIKGEKVDYMYREEPNSDTDSGWRFLSNTEDEAYLDNPDNTDIYSVNAVAHNDKAIIPYLNAPVGSELGRVEGTDEFEVLD</sequence>
<dbReference type="Pfam" id="PF09951">
    <property type="entry name" value="Imm33"/>
    <property type="match status" value="1"/>
</dbReference>
<reference evidence="2 3" key="1">
    <citation type="journal article" date="2016" name="J. Zhejiang Univ. Sci. B">
        <title>Antibiotic resistance mechanisms of Myroides sp.</title>
        <authorList>
            <person name="Hu S."/>
            <person name="Yuan S."/>
            <person name="Qu H."/>
            <person name="Jiang T."/>
            <person name="Zhou Y."/>
            <person name="Wang M."/>
            <person name="Ming D."/>
        </authorList>
    </citation>
    <scope>NUCLEOTIDE SEQUENCE [LARGE SCALE GENOMIC DNA]</scope>
    <source>
        <strain evidence="2 3">PR63039</strain>
    </source>
</reference>
<dbReference type="GeneID" id="66976139"/>
<organism evidence="2 3">
    <name type="scientific">Myroides odoratimimus</name>
    <dbReference type="NCBI Taxonomy" id="76832"/>
    <lineage>
        <taxon>Bacteria</taxon>
        <taxon>Pseudomonadati</taxon>
        <taxon>Bacteroidota</taxon>
        <taxon>Flavobacteriia</taxon>
        <taxon>Flavobacteriales</taxon>
        <taxon>Flavobacteriaceae</taxon>
        <taxon>Myroides</taxon>
    </lineage>
</organism>
<dbReference type="InterPro" id="IPR018689">
    <property type="entry name" value="Imm33_dom"/>
</dbReference>
<proteinExistence type="predicted"/>
<evidence type="ECO:0000313" key="2">
    <source>
        <dbReference type="EMBL" id="ALU28138.1"/>
    </source>
</evidence>
<accession>A0AAI8G6S9</accession>
<evidence type="ECO:0000259" key="1">
    <source>
        <dbReference type="Pfam" id="PF09951"/>
    </source>
</evidence>
<dbReference type="EMBL" id="CP013690">
    <property type="protein sequence ID" value="ALU28138.1"/>
    <property type="molecule type" value="Genomic_DNA"/>
</dbReference>
<dbReference type="AlphaFoldDB" id="A0AAI8G6S9"/>
<dbReference type="RefSeq" id="WP_058699947.1">
    <property type="nucleotide sequence ID" value="NZ_CP013690.1"/>
</dbReference>
<name>A0AAI8G6S9_9FLAO</name>
<dbReference type="Proteomes" id="UP000069030">
    <property type="component" value="Chromosome"/>
</dbReference>
<protein>
    <recommendedName>
        <fullName evidence="1">Immunity protein Imm33 domain-containing protein</fullName>
    </recommendedName>
</protein>
<feature type="domain" description="Immunity protein Imm33" evidence="1">
    <location>
        <begin position="22"/>
        <end position="101"/>
    </location>
</feature>
<evidence type="ECO:0000313" key="3">
    <source>
        <dbReference type="Proteomes" id="UP000069030"/>
    </source>
</evidence>
<dbReference type="PANTHER" id="PTHR38743:SF2">
    <property type="entry name" value="DUF2185 DOMAIN-CONTAINING PROTEIN"/>
    <property type="match status" value="1"/>
</dbReference>
<gene>
    <name evidence="2" type="ORF">AS202_19170</name>
</gene>